<keyword evidence="7" id="KW-1185">Reference proteome</keyword>
<reference evidence="6 7" key="1">
    <citation type="submission" date="2019-01" db="EMBL/GenBank/DDBJ databases">
        <title>Sequencing of cultivated peanut Arachis hypogaea provides insights into genome evolution and oil improvement.</title>
        <authorList>
            <person name="Chen X."/>
        </authorList>
    </citation>
    <scope>NUCLEOTIDE SEQUENCE [LARGE SCALE GENOMIC DNA]</scope>
    <source>
        <strain evidence="7">cv. Fuhuasheng</strain>
        <tissue evidence="6">Leaves</tissue>
    </source>
</reference>
<evidence type="ECO:0000256" key="4">
    <source>
        <dbReference type="SAM" id="MobiDB-lite"/>
    </source>
</evidence>
<keyword evidence="2" id="KW-0238">DNA-binding</keyword>
<evidence type="ECO:0000259" key="5">
    <source>
        <dbReference type="Pfam" id="PF10551"/>
    </source>
</evidence>
<dbReference type="GO" id="GO:0004803">
    <property type="term" value="F:transposase activity"/>
    <property type="evidence" value="ECO:0007669"/>
    <property type="project" value="InterPro"/>
</dbReference>
<dbReference type="PROSITE" id="PS01007">
    <property type="entry name" value="TRANSPOSASE_MUTATOR"/>
    <property type="match status" value="1"/>
</dbReference>
<dbReference type="STRING" id="3818.A0A444XSW6"/>
<dbReference type="GO" id="GO:0003677">
    <property type="term" value="F:DNA binding"/>
    <property type="evidence" value="ECO:0007669"/>
    <property type="project" value="UniProtKB-KW"/>
</dbReference>
<evidence type="ECO:0000313" key="6">
    <source>
        <dbReference type="EMBL" id="RYQ92556.1"/>
    </source>
</evidence>
<name>A0A444XSW6_ARAHY</name>
<dbReference type="GO" id="GO:0006313">
    <property type="term" value="P:DNA transposition"/>
    <property type="evidence" value="ECO:0007669"/>
    <property type="project" value="InterPro"/>
</dbReference>
<evidence type="ECO:0000256" key="2">
    <source>
        <dbReference type="ARBA" id="ARBA00023125"/>
    </source>
</evidence>
<dbReference type="Proteomes" id="UP000289738">
    <property type="component" value="Chromosome B09"/>
</dbReference>
<gene>
    <name evidence="6" type="ORF">Ahy_B09g098785</name>
</gene>
<dbReference type="InterPro" id="IPR001207">
    <property type="entry name" value="Transposase_mutator"/>
</dbReference>
<dbReference type="Pfam" id="PF10551">
    <property type="entry name" value="MULE"/>
    <property type="match status" value="1"/>
</dbReference>
<keyword evidence="3" id="KW-0233">DNA recombination</keyword>
<evidence type="ECO:0000256" key="1">
    <source>
        <dbReference type="ARBA" id="ARBA00022578"/>
    </source>
</evidence>
<evidence type="ECO:0000256" key="3">
    <source>
        <dbReference type="ARBA" id="ARBA00023172"/>
    </source>
</evidence>
<sequence>MHYRKFIGLDGCFLKTPQGGQLLTAIGWNPNDQMLPIAYAVVESETKDTWTWFLKLLIDDFGSETIGRATFMSDQQKGLLSAFDEVIPGVDHRFCVRHFYNNFRKKFSGLHLKQLMWRKWQLSRIPCTHAISCINFKGLDMDSYVDDCYKREAYVKCYDSIINPLNGPDLWEHTNFDYIMPPPYRKPSHRPVKKRKGGPNKSEARS</sequence>
<protein>
    <recommendedName>
        <fullName evidence="5">MULE transposase domain-containing protein</fullName>
    </recommendedName>
</protein>
<feature type="region of interest" description="Disordered" evidence="4">
    <location>
        <begin position="183"/>
        <end position="206"/>
    </location>
</feature>
<dbReference type="PANTHER" id="PTHR31973:SF187">
    <property type="entry name" value="MUTATOR TRANSPOSASE MUDRA PROTEIN"/>
    <property type="match status" value="1"/>
</dbReference>
<comment type="caution">
    <text evidence="6">The sequence shown here is derived from an EMBL/GenBank/DDBJ whole genome shotgun (WGS) entry which is preliminary data.</text>
</comment>
<organism evidence="6 7">
    <name type="scientific">Arachis hypogaea</name>
    <name type="common">Peanut</name>
    <dbReference type="NCBI Taxonomy" id="3818"/>
    <lineage>
        <taxon>Eukaryota</taxon>
        <taxon>Viridiplantae</taxon>
        <taxon>Streptophyta</taxon>
        <taxon>Embryophyta</taxon>
        <taxon>Tracheophyta</taxon>
        <taxon>Spermatophyta</taxon>
        <taxon>Magnoliopsida</taxon>
        <taxon>eudicotyledons</taxon>
        <taxon>Gunneridae</taxon>
        <taxon>Pentapetalae</taxon>
        <taxon>rosids</taxon>
        <taxon>fabids</taxon>
        <taxon>Fabales</taxon>
        <taxon>Fabaceae</taxon>
        <taxon>Papilionoideae</taxon>
        <taxon>50 kb inversion clade</taxon>
        <taxon>dalbergioids sensu lato</taxon>
        <taxon>Dalbergieae</taxon>
        <taxon>Pterocarpus clade</taxon>
        <taxon>Arachis</taxon>
    </lineage>
</organism>
<dbReference type="EMBL" id="SDMP01000019">
    <property type="protein sequence ID" value="RYQ92556.1"/>
    <property type="molecule type" value="Genomic_DNA"/>
</dbReference>
<accession>A0A444XSW6</accession>
<keyword evidence="1" id="KW-0815">Transposition</keyword>
<feature type="domain" description="MULE transposase" evidence="5">
    <location>
        <begin position="7"/>
        <end position="102"/>
    </location>
</feature>
<evidence type="ECO:0000313" key="7">
    <source>
        <dbReference type="Proteomes" id="UP000289738"/>
    </source>
</evidence>
<dbReference type="PANTHER" id="PTHR31973">
    <property type="entry name" value="POLYPROTEIN, PUTATIVE-RELATED"/>
    <property type="match status" value="1"/>
</dbReference>
<feature type="compositionally biased region" description="Basic residues" evidence="4">
    <location>
        <begin position="186"/>
        <end position="198"/>
    </location>
</feature>
<dbReference type="InterPro" id="IPR018289">
    <property type="entry name" value="MULE_transposase_dom"/>
</dbReference>
<proteinExistence type="predicted"/>
<dbReference type="AlphaFoldDB" id="A0A444XSW6"/>